<protein>
    <submittedName>
        <fullName evidence="1">Uncharacterized protein</fullName>
    </submittedName>
</protein>
<keyword evidence="2" id="KW-1185">Reference proteome</keyword>
<dbReference type="EMBL" id="CP061799">
    <property type="protein sequence ID" value="QTA80374.1"/>
    <property type="molecule type" value="Genomic_DNA"/>
</dbReference>
<sequence length="133" mass="14578">MNENKYFADNLKKIRVSVKAGTTASDMNLTIKPDFYDFIFGIGTNGLTPFEYLIAGKSKGDIVSAQISKAMIPDFFEHIKLPLPVFFHPSDIFYLEIQIKDISLTQNNEIIKAMAEIGGKCGCGCGCGTGSKL</sequence>
<proteinExistence type="predicted"/>
<dbReference type="Proteomes" id="UP000663720">
    <property type="component" value="Chromosome"/>
</dbReference>
<accession>A0A975B7K3</accession>
<dbReference type="KEGG" id="dli:dnl_26760"/>
<name>A0A975B7K3_9BACT</name>
<gene>
    <name evidence="1" type="ORF">dnl_26760</name>
</gene>
<reference evidence="1" key="1">
    <citation type="journal article" date="2021" name="Microb. Physiol.">
        <title>Proteogenomic Insights into the Physiology of Marine, Sulfate-Reducing, Filamentous Desulfonema limicola and Desulfonema magnum.</title>
        <authorList>
            <person name="Schnaars V."/>
            <person name="Wohlbrand L."/>
            <person name="Scheve S."/>
            <person name="Hinrichs C."/>
            <person name="Reinhardt R."/>
            <person name="Rabus R."/>
        </authorList>
    </citation>
    <scope>NUCLEOTIDE SEQUENCE</scope>
    <source>
        <strain evidence="1">5ac10</strain>
    </source>
</reference>
<dbReference type="RefSeq" id="WP_207692028.1">
    <property type="nucleotide sequence ID" value="NZ_CP061799.1"/>
</dbReference>
<organism evidence="1 2">
    <name type="scientific">Desulfonema limicola</name>
    <dbReference type="NCBI Taxonomy" id="45656"/>
    <lineage>
        <taxon>Bacteria</taxon>
        <taxon>Pseudomonadati</taxon>
        <taxon>Thermodesulfobacteriota</taxon>
        <taxon>Desulfobacteria</taxon>
        <taxon>Desulfobacterales</taxon>
        <taxon>Desulfococcaceae</taxon>
        <taxon>Desulfonema</taxon>
    </lineage>
</organism>
<evidence type="ECO:0000313" key="1">
    <source>
        <dbReference type="EMBL" id="QTA80374.1"/>
    </source>
</evidence>
<dbReference type="AlphaFoldDB" id="A0A975B7K3"/>
<evidence type="ECO:0000313" key="2">
    <source>
        <dbReference type="Proteomes" id="UP000663720"/>
    </source>
</evidence>